<reference evidence="4 5" key="1">
    <citation type="submission" date="2019-04" db="EMBL/GenBank/DDBJ databases">
        <authorList>
            <person name="Pope W.H."/>
            <person name="Garlena R.A."/>
            <person name="Russell D.A."/>
            <person name="Jacobs-Sera D."/>
            <person name="Hatfull G.F."/>
        </authorList>
    </citation>
    <scope>NUCLEOTIDE SEQUENCE [LARGE SCALE GENOMIC DNA]</scope>
</reference>
<dbReference type="Proteomes" id="UP000423482">
    <property type="component" value="Segment"/>
</dbReference>
<protein>
    <recommendedName>
        <fullName evidence="3">NodB homology domain-containing protein</fullName>
    </recommendedName>
</protein>
<dbReference type="RefSeq" id="YP_010648970.1">
    <property type="nucleotide sequence ID" value="NC_070763.1"/>
</dbReference>
<dbReference type="CDD" id="cd10970">
    <property type="entry name" value="CE4_DAC_u1_6s"/>
    <property type="match status" value="1"/>
</dbReference>
<keyword evidence="2" id="KW-0732">Signal</keyword>
<proteinExistence type="predicted"/>
<dbReference type="SUPFAM" id="SSF88713">
    <property type="entry name" value="Glycoside hydrolase/deacetylase"/>
    <property type="match status" value="1"/>
</dbReference>
<dbReference type="Gene3D" id="3.20.20.370">
    <property type="entry name" value="Glycoside hydrolase/deacetylase"/>
    <property type="match status" value="1"/>
</dbReference>
<gene>
    <name evidence="4" type="primary">90</name>
    <name evidence="4" type="ORF">SEA_FORZA_90</name>
</gene>
<evidence type="ECO:0000259" key="3">
    <source>
        <dbReference type="Pfam" id="PF01522"/>
    </source>
</evidence>
<dbReference type="GeneID" id="77924458"/>
<organism evidence="4 5">
    <name type="scientific">Gordonia phage Forza</name>
    <dbReference type="NCBI Taxonomy" id="2571247"/>
    <lineage>
        <taxon>Viruses</taxon>
        <taxon>Duplodnaviria</taxon>
        <taxon>Heunggongvirae</taxon>
        <taxon>Uroviricota</taxon>
        <taxon>Caudoviricetes</taxon>
        <taxon>Forzavirus</taxon>
        <taxon>Forzavirus forza</taxon>
    </lineage>
</organism>
<dbReference type="GO" id="GO:0005576">
    <property type="term" value="C:extracellular region"/>
    <property type="evidence" value="ECO:0007669"/>
    <property type="project" value="UniProtKB-SubCell"/>
</dbReference>
<dbReference type="InterPro" id="IPR002509">
    <property type="entry name" value="NODB_dom"/>
</dbReference>
<dbReference type="Pfam" id="PF01522">
    <property type="entry name" value="Polysacc_deac_1"/>
    <property type="match status" value="1"/>
</dbReference>
<name>A0A650EYC4_9CAUD</name>
<evidence type="ECO:0000256" key="2">
    <source>
        <dbReference type="ARBA" id="ARBA00022729"/>
    </source>
</evidence>
<dbReference type="EMBL" id="MK814760">
    <property type="protein sequence ID" value="QGT55083.1"/>
    <property type="molecule type" value="Genomic_DNA"/>
</dbReference>
<dbReference type="Gene3D" id="2.60.120.560">
    <property type="entry name" value="Exo-inulinase, domain 1"/>
    <property type="match status" value="1"/>
</dbReference>
<sequence length="985" mass="105311">MVYNKQTWVNGDSSRPINASRLNHIEAGIEEVSKTSAPLGQGDVARFGSLDTRTVTNFEAGHGFTVQSAGGGTSNLNDTGDFVFGTQSVRLTTAGAGASVIVQKSGITPIADGRMYRIWIKVDTPDTLARIRIFLSDSSAFTNYYSFESVFSSAGIPETKRPFKSGEWVPIALPWSIATVTGSPLARSALTNIRILINDRGSGAATVRLGRLETFPDPVALYPNGVVSFTYDDSFLSHYTVARAHLDKYGYPGVLFPIIDRLGTAGPTGYLTQFQVDTLAFSSGWEIGAHATSYDTHVQSVTGMTSIQRRAEFAALRSWQQQRGYTASSFAFPNGETNAETELDLRKYYGIGRLALGRFSAGGADELQNPSLPTRMYAQNCGNLSLAQIQAEIDRAKANKAWLILVFHDLPVTKITDNDFSAANHAALVDYVAASGIAVATLDQVRRATLVDKTVLDKNYAPTVDGVVPAQNLPAVFRTTDSQPFAANSIWNTPIGLSSTFETQASAATASFLAATPAINDTLNGYGFYNNIARPTDPLCTATYTSNGTTYTFKFRCPYDPVISTGTDLSMRVIDGGRAIDLWKTVKTGLYSFTADFITETDLTGSGRNAGTRAARFPTAGGLIRAHELGKCYIPHALCISIPGTSLKRGFVWPAAAEDAVGVTYSGEVPMGSFFAIPSSVDINSLGLSQEGLALAKCLQDYGMYVGDQSGSAAISVDGEAAVSMRAALERMRTDWTTTIFQQLRRVTNVGTTPGGPGTRKVAPAGPVGIRADYQETLIDVLTTRLRSQGGAFLSSEDAKTPVDPIVSTNAALGGKTLNWTGWPAQYRIATGAIRRIASPDGQTRILLVNPGVRDVRLGFTVVNMHPSGFAYAVVAATDSSNHYRLAITSGGAMHIQKVIGGTVTGLTPATANGTIAAGKYVEVMIYGPIITVIVDGEVVAEAYDTENLAGTQCGIYFPSDATIGWTNLRLYSVPRLFRKPRVES</sequence>
<evidence type="ECO:0000313" key="5">
    <source>
        <dbReference type="Proteomes" id="UP000423482"/>
    </source>
</evidence>
<dbReference type="KEGG" id="vg:77924458"/>
<evidence type="ECO:0000256" key="1">
    <source>
        <dbReference type="ARBA" id="ARBA00004613"/>
    </source>
</evidence>
<evidence type="ECO:0000313" key="4">
    <source>
        <dbReference type="EMBL" id="QGT55083.1"/>
    </source>
</evidence>
<dbReference type="InterPro" id="IPR011330">
    <property type="entry name" value="Glyco_hydro/deAcase_b/a-brl"/>
</dbReference>
<accession>A0A650EYC4</accession>
<keyword evidence="5" id="KW-1185">Reference proteome</keyword>
<dbReference type="InterPro" id="IPR051398">
    <property type="entry name" value="Polysacch_Deacetylase"/>
</dbReference>
<dbReference type="GO" id="GO:0016810">
    <property type="term" value="F:hydrolase activity, acting on carbon-nitrogen (but not peptide) bonds"/>
    <property type="evidence" value="ECO:0007669"/>
    <property type="project" value="InterPro"/>
</dbReference>
<dbReference type="GO" id="GO:0005975">
    <property type="term" value="P:carbohydrate metabolic process"/>
    <property type="evidence" value="ECO:0007669"/>
    <property type="project" value="InterPro"/>
</dbReference>
<dbReference type="PANTHER" id="PTHR34216">
    <property type="match status" value="1"/>
</dbReference>
<feature type="domain" description="NodB homology" evidence="3">
    <location>
        <begin position="224"/>
        <end position="347"/>
    </location>
</feature>
<comment type="subcellular location">
    <subcellularLocation>
        <location evidence="1">Secreted</location>
    </subcellularLocation>
</comment>
<dbReference type="PANTHER" id="PTHR34216:SF3">
    <property type="entry name" value="POLY-BETA-1,6-N-ACETYL-D-GLUCOSAMINE N-DEACETYLASE"/>
    <property type="match status" value="1"/>
</dbReference>